<dbReference type="Proteomes" id="UP001642482">
    <property type="component" value="Unassembled WGS sequence"/>
</dbReference>
<name>A0ABP0APH8_9PEZI</name>
<dbReference type="InterPro" id="IPR001164">
    <property type="entry name" value="ArfGAP_dom"/>
</dbReference>
<dbReference type="InterPro" id="IPR037278">
    <property type="entry name" value="ARFGAP/RecO"/>
</dbReference>
<keyword evidence="1" id="KW-0862">Zinc</keyword>
<feature type="compositionally biased region" description="Polar residues" evidence="2">
    <location>
        <begin position="589"/>
        <end position="598"/>
    </location>
</feature>
<gene>
    <name evidence="4" type="primary">AGE2</name>
    <name evidence="4" type="ORF">SEUCBS140593_000385</name>
</gene>
<proteinExistence type="predicted"/>
<comment type="caution">
    <text evidence="4">The sequence shown here is derived from an EMBL/GenBank/DDBJ whole genome shotgun (WGS) entry which is preliminary data.</text>
</comment>
<feature type="region of interest" description="Disordered" evidence="2">
    <location>
        <begin position="585"/>
        <end position="621"/>
    </location>
</feature>
<feature type="compositionally biased region" description="Low complexity" evidence="2">
    <location>
        <begin position="182"/>
        <end position="197"/>
    </location>
</feature>
<evidence type="ECO:0000313" key="5">
    <source>
        <dbReference type="Proteomes" id="UP001642482"/>
    </source>
</evidence>
<feature type="domain" description="Arf-GAP" evidence="3">
    <location>
        <begin position="18"/>
        <end position="128"/>
    </location>
</feature>
<accession>A0ABP0APH8</accession>
<organism evidence="4 5">
    <name type="scientific">Sporothrix eucalyptigena</name>
    <dbReference type="NCBI Taxonomy" id="1812306"/>
    <lineage>
        <taxon>Eukaryota</taxon>
        <taxon>Fungi</taxon>
        <taxon>Dikarya</taxon>
        <taxon>Ascomycota</taxon>
        <taxon>Pezizomycotina</taxon>
        <taxon>Sordariomycetes</taxon>
        <taxon>Sordariomycetidae</taxon>
        <taxon>Ophiostomatales</taxon>
        <taxon>Ophiostomataceae</taxon>
        <taxon>Sporothrix</taxon>
    </lineage>
</organism>
<dbReference type="InterPro" id="IPR038508">
    <property type="entry name" value="ArfGAP_dom_sf"/>
</dbReference>
<feature type="compositionally biased region" description="Low complexity" evidence="2">
    <location>
        <begin position="299"/>
        <end position="318"/>
    </location>
</feature>
<dbReference type="InterPro" id="IPR051718">
    <property type="entry name" value="ARF_GTPase-activating"/>
</dbReference>
<dbReference type="EMBL" id="CAWUHD010000002">
    <property type="protein sequence ID" value="CAK7209118.1"/>
    <property type="molecule type" value="Genomic_DNA"/>
</dbReference>
<dbReference type="Gene3D" id="1.10.220.150">
    <property type="entry name" value="Arf GTPase activating protein"/>
    <property type="match status" value="1"/>
</dbReference>
<feature type="region of interest" description="Disordered" evidence="2">
    <location>
        <begin position="443"/>
        <end position="468"/>
    </location>
</feature>
<feature type="compositionally biased region" description="Low complexity" evidence="2">
    <location>
        <begin position="516"/>
        <end position="532"/>
    </location>
</feature>
<feature type="region of interest" description="Disordered" evidence="2">
    <location>
        <begin position="385"/>
        <end position="404"/>
    </location>
</feature>
<evidence type="ECO:0000259" key="3">
    <source>
        <dbReference type="PROSITE" id="PS50115"/>
    </source>
</evidence>
<dbReference type="PANTHER" id="PTHR45705:SF1">
    <property type="entry name" value="FI20236P1"/>
    <property type="match status" value="1"/>
</dbReference>
<feature type="region of interest" description="Disordered" evidence="2">
    <location>
        <begin position="355"/>
        <end position="375"/>
    </location>
</feature>
<feature type="compositionally biased region" description="Low complexity" evidence="2">
    <location>
        <begin position="218"/>
        <end position="245"/>
    </location>
</feature>
<feature type="region of interest" description="Disordered" evidence="2">
    <location>
        <begin position="158"/>
        <end position="245"/>
    </location>
</feature>
<dbReference type="Pfam" id="PF01412">
    <property type="entry name" value="ArfGap"/>
    <property type="match status" value="1"/>
</dbReference>
<dbReference type="PROSITE" id="PS50115">
    <property type="entry name" value="ARFGAP"/>
    <property type="match status" value="1"/>
</dbReference>
<dbReference type="PANTHER" id="PTHR45705">
    <property type="entry name" value="FI20236P1"/>
    <property type="match status" value="1"/>
</dbReference>
<reference evidence="4 5" key="1">
    <citation type="submission" date="2024-01" db="EMBL/GenBank/DDBJ databases">
        <authorList>
            <person name="Allen C."/>
            <person name="Tagirdzhanova G."/>
        </authorList>
    </citation>
    <scope>NUCLEOTIDE SEQUENCE [LARGE SCALE GENOMIC DNA]</scope>
</reference>
<dbReference type="InterPro" id="IPR044732">
    <property type="entry name" value="ArfGAP_SMAP1-like"/>
</dbReference>
<feature type="compositionally biased region" description="Low complexity" evidence="2">
    <location>
        <begin position="257"/>
        <end position="281"/>
    </location>
</feature>
<feature type="compositionally biased region" description="Pro residues" evidence="2">
    <location>
        <begin position="448"/>
        <end position="462"/>
    </location>
</feature>
<dbReference type="SUPFAM" id="SSF57863">
    <property type="entry name" value="ArfGap/RecO-like zinc finger"/>
    <property type="match status" value="1"/>
</dbReference>
<protein>
    <submittedName>
        <fullName evidence="4">ARF GAP with effector function(S)</fullName>
    </submittedName>
</protein>
<evidence type="ECO:0000256" key="1">
    <source>
        <dbReference type="PROSITE-ProRule" id="PRU00288"/>
    </source>
</evidence>
<dbReference type="SMART" id="SM00105">
    <property type="entry name" value="ArfGap"/>
    <property type="match status" value="1"/>
</dbReference>
<feature type="region of interest" description="Disordered" evidence="2">
    <location>
        <begin position="297"/>
        <end position="323"/>
    </location>
</feature>
<keyword evidence="1" id="KW-0479">Metal-binding</keyword>
<evidence type="ECO:0000313" key="4">
    <source>
        <dbReference type="EMBL" id="CAK7209118.1"/>
    </source>
</evidence>
<feature type="region of interest" description="Disordered" evidence="2">
    <location>
        <begin position="257"/>
        <end position="282"/>
    </location>
</feature>
<keyword evidence="1" id="KW-0863">Zinc-finger</keyword>
<sequence>MSRRPTPNPAAERAAQNQQTIKSLLKLEPNKVCADCKRNKHPRWASWNLGVFVCIRCSGIHRGMGTHISRVKSVDLDSWTDEQLQSVLSWGNARANKYWESKLAPGHMPSEAKIENFIRTKYELKRWVMDGPIPDPATLDVDGDDDIPLSIVKEKQTIDRKESIRKASVGKSGAPGAGMLGSATSSPAPKARPAAPAIDLFGGSFDEAPASSTPPPRASTAGPTATRAPPKAEAAPPKATPANNAAKDSLLGLDFFGSAQPAAPARPSSTTGSTGSGTQSRPDLKQSILSLYATAPRVQQQQPQQQQGSFSGMQSPGQSAGGGFVDAFSSLSFSSAPPAATTSPKPVDAFSGLASLSGSSTRSPPPPAASSSAFGGLGGGSFFDAKPAAAAPPPQAKPAASSSTFGGLGGFDAFSSSPSPPAAKPAAAAPASNAFSDLFDFSPAPAAAAPPPQPSAVSPPPGASASMNSVFNLSQPAAQPATSPPASTAAATSPLAAVSANWGNSDVWGSNDGWGSSAPAPAAAPAPASTSSFQGTGLAKASTSNDFGWGSSAGASTSGSFATQSIVPGAAGGFNPAPKVAADEEFGGWSSSAATPGSNGAGKSATGGFGANEDLFSNVWN</sequence>
<evidence type="ECO:0000256" key="2">
    <source>
        <dbReference type="SAM" id="MobiDB-lite"/>
    </source>
</evidence>
<keyword evidence="5" id="KW-1185">Reference proteome</keyword>
<dbReference type="CDD" id="cd08839">
    <property type="entry name" value="ArfGap_SMAP"/>
    <property type="match status" value="1"/>
</dbReference>
<dbReference type="PRINTS" id="PR00405">
    <property type="entry name" value="REVINTRACTNG"/>
</dbReference>
<feature type="region of interest" description="Disordered" evidence="2">
    <location>
        <begin position="510"/>
        <end position="541"/>
    </location>
</feature>